<dbReference type="SMART" id="SM00264">
    <property type="entry name" value="BAG"/>
    <property type="match status" value="1"/>
</dbReference>
<dbReference type="GO" id="GO:0000398">
    <property type="term" value="P:mRNA splicing, via spliceosome"/>
    <property type="evidence" value="ECO:0007669"/>
    <property type="project" value="InterPro"/>
</dbReference>
<feature type="domain" description="BAG" evidence="3">
    <location>
        <begin position="280"/>
        <end position="345"/>
    </location>
</feature>
<evidence type="ECO:0000313" key="4">
    <source>
        <dbReference type="EMBL" id="KAJ9133859.1"/>
    </source>
</evidence>
<dbReference type="AlphaFoldDB" id="A0AA38RM80"/>
<evidence type="ECO:0000313" key="5">
    <source>
        <dbReference type="Proteomes" id="UP001174694"/>
    </source>
</evidence>
<gene>
    <name evidence="4" type="ORF">NKR23_g10533</name>
</gene>
<dbReference type="SUPFAM" id="SSF63491">
    <property type="entry name" value="BAG domain"/>
    <property type="match status" value="1"/>
</dbReference>
<dbReference type="InterPro" id="IPR036533">
    <property type="entry name" value="BAG_dom_sf"/>
</dbReference>
<name>A0AA38RM80_9PEZI</name>
<protein>
    <submittedName>
        <fullName evidence="4">BAG family molecular chaperone regulator 1B</fullName>
    </submittedName>
</protein>
<feature type="compositionally biased region" description="Low complexity" evidence="1">
    <location>
        <begin position="208"/>
        <end position="222"/>
    </location>
</feature>
<dbReference type="Pfam" id="PF02179">
    <property type="entry name" value="BAG"/>
    <property type="match status" value="1"/>
</dbReference>
<dbReference type="Proteomes" id="UP001174694">
    <property type="component" value="Unassembled WGS sequence"/>
</dbReference>
<proteinExistence type="predicted"/>
<feature type="domain" description="Ubiquitin-like" evidence="2">
    <location>
        <begin position="112"/>
        <end position="169"/>
    </location>
</feature>
<dbReference type="EMBL" id="JANBVO010000047">
    <property type="protein sequence ID" value="KAJ9133859.1"/>
    <property type="molecule type" value="Genomic_DNA"/>
</dbReference>
<dbReference type="SUPFAM" id="SSF54236">
    <property type="entry name" value="Ubiquitin-like"/>
    <property type="match status" value="1"/>
</dbReference>
<feature type="compositionally biased region" description="Acidic residues" evidence="1">
    <location>
        <begin position="166"/>
        <end position="179"/>
    </location>
</feature>
<feature type="region of interest" description="Disordered" evidence="1">
    <location>
        <begin position="1"/>
        <end position="27"/>
    </location>
</feature>
<dbReference type="GO" id="GO:0005681">
    <property type="term" value="C:spliceosomal complex"/>
    <property type="evidence" value="ECO:0007669"/>
    <property type="project" value="TreeGrafter"/>
</dbReference>
<dbReference type="PANTHER" id="PTHR14942:SF0">
    <property type="entry name" value="U11_U12 SMALL NUCLEAR RIBONUCLEOPROTEIN 25 KDA PROTEIN"/>
    <property type="match status" value="1"/>
</dbReference>
<evidence type="ECO:0000259" key="3">
    <source>
        <dbReference type="PROSITE" id="PS51035"/>
    </source>
</evidence>
<keyword evidence="5" id="KW-1185">Reference proteome</keyword>
<dbReference type="CDD" id="cd17039">
    <property type="entry name" value="Ubl_ubiquitin_like"/>
    <property type="match status" value="1"/>
</dbReference>
<dbReference type="Gene3D" id="3.10.20.90">
    <property type="entry name" value="Phosphatidylinositol 3-kinase Catalytic Subunit, Chain A, domain 1"/>
    <property type="match status" value="1"/>
</dbReference>
<reference evidence="4" key="1">
    <citation type="submission" date="2022-07" db="EMBL/GenBank/DDBJ databases">
        <title>Fungi with potential for degradation of polypropylene.</title>
        <authorList>
            <person name="Gostincar C."/>
        </authorList>
    </citation>
    <scope>NUCLEOTIDE SEQUENCE</scope>
    <source>
        <strain evidence="4">EXF-13308</strain>
    </source>
</reference>
<dbReference type="PANTHER" id="PTHR14942">
    <property type="entry name" value="U11/U12 SMALL NUCLEAR RIBONUCLEOPROTEIN 25 KDA PROTEIN"/>
    <property type="match status" value="1"/>
</dbReference>
<accession>A0AA38RM80</accession>
<dbReference type="InterPro" id="IPR039690">
    <property type="entry name" value="SNRNP25"/>
</dbReference>
<evidence type="ECO:0000256" key="1">
    <source>
        <dbReference type="SAM" id="MobiDB-lite"/>
    </source>
</evidence>
<sequence length="347" mass="38065">MSRYGWSSGRERGGLSPFNSNIGDGRGGIPAVTDEDYSYITSEDLEHHGVESSREYGDRSLREQRPGSNYVSRTAGPNLVIDEDDILLIKNRGITYPEHFPAYSIGDGKLLVGDVKDRVQLVMKLSDRKIKQVKLLYKGRQLKDDNETVRSYNVKNNSEIMVVLPEMEDESSEGSEEEVVVVGNDREEDASRKKSKSKKRRGKRKGQSHGSSSPPDSAFSASLAVPGSEKQGASTNRGPSPISDVPGAGVAAAAGPPGGPIDKLNSIASHFNTNLLPLCEQFMASPPRDSKKREDEHRRLAETVMQQVLLKLDEVDSGGQEEARAKRKELVRQVQEVLKGLDGRLHG</sequence>
<feature type="region of interest" description="Disordered" evidence="1">
    <location>
        <begin position="165"/>
        <end position="257"/>
    </location>
</feature>
<dbReference type="GO" id="GO:0051087">
    <property type="term" value="F:protein-folding chaperone binding"/>
    <property type="evidence" value="ECO:0007669"/>
    <property type="project" value="InterPro"/>
</dbReference>
<dbReference type="InterPro" id="IPR000626">
    <property type="entry name" value="Ubiquitin-like_dom"/>
</dbReference>
<organism evidence="4 5">
    <name type="scientific">Pleurostoma richardsiae</name>
    <dbReference type="NCBI Taxonomy" id="41990"/>
    <lineage>
        <taxon>Eukaryota</taxon>
        <taxon>Fungi</taxon>
        <taxon>Dikarya</taxon>
        <taxon>Ascomycota</taxon>
        <taxon>Pezizomycotina</taxon>
        <taxon>Sordariomycetes</taxon>
        <taxon>Sordariomycetidae</taxon>
        <taxon>Calosphaeriales</taxon>
        <taxon>Pleurostomataceae</taxon>
        <taxon>Pleurostoma</taxon>
    </lineage>
</organism>
<feature type="region of interest" description="Disordered" evidence="1">
    <location>
        <begin position="43"/>
        <end position="71"/>
    </location>
</feature>
<comment type="caution">
    <text evidence="4">The sequence shown here is derived from an EMBL/GenBank/DDBJ whole genome shotgun (WGS) entry which is preliminary data.</text>
</comment>
<feature type="compositionally biased region" description="Basic residues" evidence="1">
    <location>
        <begin position="193"/>
        <end position="207"/>
    </location>
</feature>
<dbReference type="InterPro" id="IPR003103">
    <property type="entry name" value="BAG_domain"/>
</dbReference>
<dbReference type="PROSITE" id="PS50053">
    <property type="entry name" value="UBIQUITIN_2"/>
    <property type="match status" value="1"/>
</dbReference>
<feature type="compositionally biased region" description="Low complexity" evidence="1">
    <location>
        <begin position="245"/>
        <end position="255"/>
    </location>
</feature>
<feature type="compositionally biased region" description="Basic and acidic residues" evidence="1">
    <location>
        <begin position="44"/>
        <end position="65"/>
    </location>
</feature>
<dbReference type="InterPro" id="IPR029071">
    <property type="entry name" value="Ubiquitin-like_domsf"/>
</dbReference>
<dbReference type="Gene3D" id="1.20.58.120">
    <property type="entry name" value="BAG domain"/>
    <property type="match status" value="1"/>
</dbReference>
<dbReference type="PROSITE" id="PS51035">
    <property type="entry name" value="BAG"/>
    <property type="match status" value="1"/>
</dbReference>
<evidence type="ECO:0000259" key="2">
    <source>
        <dbReference type="PROSITE" id="PS50053"/>
    </source>
</evidence>
<dbReference type="Pfam" id="PF00240">
    <property type="entry name" value="ubiquitin"/>
    <property type="match status" value="1"/>
</dbReference>